<proteinExistence type="predicted"/>
<dbReference type="InterPro" id="IPR011991">
    <property type="entry name" value="ArsR-like_HTH"/>
</dbReference>
<evidence type="ECO:0000313" key="6">
    <source>
        <dbReference type="Proteomes" id="UP000298642"/>
    </source>
</evidence>
<keyword evidence="2" id="KW-0238">DNA-binding</keyword>
<dbReference type="Pfam" id="PF13463">
    <property type="entry name" value="HTH_27"/>
    <property type="match status" value="1"/>
</dbReference>
<dbReference type="PROSITE" id="PS50995">
    <property type="entry name" value="HTH_MARR_2"/>
    <property type="match status" value="1"/>
</dbReference>
<keyword evidence="3" id="KW-0804">Transcription</keyword>
<evidence type="ECO:0000259" key="4">
    <source>
        <dbReference type="PROSITE" id="PS50995"/>
    </source>
</evidence>
<dbReference type="GO" id="GO:0003677">
    <property type="term" value="F:DNA binding"/>
    <property type="evidence" value="ECO:0007669"/>
    <property type="project" value="UniProtKB-KW"/>
</dbReference>
<dbReference type="InterPro" id="IPR036390">
    <property type="entry name" value="WH_DNA-bd_sf"/>
</dbReference>
<dbReference type="AlphaFoldDB" id="A0A4D7ALQ9"/>
<dbReference type="Gene3D" id="1.10.10.10">
    <property type="entry name" value="Winged helix-like DNA-binding domain superfamily/Winged helix DNA-binding domain"/>
    <property type="match status" value="1"/>
</dbReference>
<gene>
    <name evidence="5" type="ORF">EIO64_03430</name>
</gene>
<dbReference type="SMART" id="SM00347">
    <property type="entry name" value="HTH_MARR"/>
    <property type="match status" value="1"/>
</dbReference>
<dbReference type="PANTHER" id="PTHR42756:SF1">
    <property type="entry name" value="TRANSCRIPTIONAL REPRESSOR OF EMRAB OPERON"/>
    <property type="match status" value="1"/>
</dbReference>
<evidence type="ECO:0000256" key="2">
    <source>
        <dbReference type="ARBA" id="ARBA00023125"/>
    </source>
</evidence>
<organism evidence="5 6">
    <name type="scientific">Dysosmobacter welbionis</name>
    <dbReference type="NCBI Taxonomy" id="2093857"/>
    <lineage>
        <taxon>Bacteria</taxon>
        <taxon>Bacillati</taxon>
        <taxon>Bacillota</taxon>
        <taxon>Clostridia</taxon>
        <taxon>Eubacteriales</taxon>
        <taxon>Oscillospiraceae</taxon>
        <taxon>Dysosmobacter</taxon>
    </lineage>
</organism>
<dbReference type="PRINTS" id="PR00598">
    <property type="entry name" value="HTHMARR"/>
</dbReference>
<reference evidence="6" key="1">
    <citation type="submission" date="2018-12" db="EMBL/GenBank/DDBJ databases">
        <title>Dusodibacter welbiota gen. nov., sp. nov., isolated from human faeces and emended description of the Oscillibacter genus.</title>
        <authorList>
            <person name="Le Roy T."/>
            <person name="Van der Smissen P."/>
            <person name="Delzenne N."/>
            <person name="Muccioli G."/>
            <person name="Collet J.F."/>
            <person name="Cani P.D."/>
        </authorList>
    </citation>
    <scope>NUCLEOTIDE SEQUENCE [LARGE SCALE GENOMIC DNA]</scope>
    <source>
        <strain evidence="6">J115</strain>
    </source>
</reference>
<keyword evidence="1" id="KW-0805">Transcription regulation</keyword>
<evidence type="ECO:0000256" key="3">
    <source>
        <dbReference type="ARBA" id="ARBA00023163"/>
    </source>
</evidence>
<accession>A0A4D7ALQ9</accession>
<dbReference type="GO" id="GO:0003700">
    <property type="term" value="F:DNA-binding transcription factor activity"/>
    <property type="evidence" value="ECO:0007669"/>
    <property type="project" value="InterPro"/>
</dbReference>
<feature type="domain" description="HTH marR-type" evidence="4">
    <location>
        <begin position="1"/>
        <end position="130"/>
    </location>
</feature>
<sequence>MPNRIEMFRRLERQYFRDRLGTLGLQQLDGMILHLLGREGHMRQEDLAVQLAVDKGAVARSLARLEKRGLVERQVSARCRREKHVSLTPAGEGAYQGVQRILEEWGHVKYQGFTPEERALNEAFLTRIAENVIEFCRGEGSEHG</sequence>
<dbReference type="RefSeq" id="WP_021751489.1">
    <property type="nucleotide sequence ID" value="NZ_CAUWCU010000003.1"/>
</dbReference>
<evidence type="ECO:0000313" key="5">
    <source>
        <dbReference type="EMBL" id="QCI58398.1"/>
    </source>
</evidence>
<dbReference type="EMBL" id="CP034413">
    <property type="protein sequence ID" value="QCI58398.1"/>
    <property type="molecule type" value="Genomic_DNA"/>
</dbReference>
<dbReference type="CDD" id="cd00090">
    <property type="entry name" value="HTH_ARSR"/>
    <property type="match status" value="1"/>
</dbReference>
<name>A0A4D7ALQ9_9FIRM</name>
<dbReference type="GeneID" id="89523224"/>
<dbReference type="InterPro" id="IPR000835">
    <property type="entry name" value="HTH_MarR-typ"/>
</dbReference>
<keyword evidence="6" id="KW-1185">Reference proteome</keyword>
<dbReference type="Proteomes" id="UP000298642">
    <property type="component" value="Chromosome"/>
</dbReference>
<protein>
    <submittedName>
        <fullName evidence="5">MarR family transcriptional regulator</fullName>
    </submittedName>
</protein>
<dbReference type="KEGG" id="obj:EIO64_03430"/>
<dbReference type="PANTHER" id="PTHR42756">
    <property type="entry name" value="TRANSCRIPTIONAL REGULATOR, MARR"/>
    <property type="match status" value="1"/>
</dbReference>
<dbReference type="SUPFAM" id="SSF46785">
    <property type="entry name" value="Winged helix' DNA-binding domain"/>
    <property type="match status" value="1"/>
</dbReference>
<evidence type="ECO:0000256" key="1">
    <source>
        <dbReference type="ARBA" id="ARBA00023015"/>
    </source>
</evidence>
<dbReference type="InterPro" id="IPR036388">
    <property type="entry name" value="WH-like_DNA-bd_sf"/>
</dbReference>